<dbReference type="InterPro" id="IPR046341">
    <property type="entry name" value="SET_dom_sf"/>
</dbReference>
<dbReference type="InterPro" id="IPR053209">
    <property type="entry name" value="Gramillin-biosynth_MTr"/>
</dbReference>
<evidence type="ECO:0000259" key="1">
    <source>
        <dbReference type="PROSITE" id="PS50280"/>
    </source>
</evidence>
<dbReference type="SUPFAM" id="SSF82199">
    <property type="entry name" value="SET domain"/>
    <property type="match status" value="1"/>
</dbReference>
<dbReference type="InterPro" id="IPR001214">
    <property type="entry name" value="SET_dom"/>
</dbReference>
<dbReference type="EMBL" id="JAQQWM010000009">
    <property type="protein sequence ID" value="KAK8046091.1"/>
    <property type="molecule type" value="Genomic_DNA"/>
</dbReference>
<dbReference type="PANTHER" id="PTHR47643:SF2">
    <property type="entry name" value="TPR DOMAIN PROTEIN (AFU_ORTHOLOGUE AFUA_5G12710)"/>
    <property type="match status" value="1"/>
</dbReference>
<dbReference type="Gene3D" id="2.170.270.10">
    <property type="entry name" value="SET domain"/>
    <property type="match status" value="1"/>
</dbReference>
<reference evidence="2 3" key="1">
    <citation type="submission" date="2023-01" db="EMBL/GenBank/DDBJ databases">
        <title>Analysis of 21 Apiospora genomes using comparative genomics revels a genus with tremendous synthesis potential of carbohydrate active enzymes and secondary metabolites.</title>
        <authorList>
            <person name="Sorensen T."/>
        </authorList>
    </citation>
    <scope>NUCLEOTIDE SEQUENCE [LARGE SCALE GENOMIC DNA]</scope>
    <source>
        <strain evidence="2 3">CBS 83171</strain>
    </source>
</reference>
<accession>A0ABR1THI5</accession>
<dbReference type="InterPro" id="IPR011990">
    <property type="entry name" value="TPR-like_helical_dom_sf"/>
</dbReference>
<evidence type="ECO:0000313" key="2">
    <source>
        <dbReference type="EMBL" id="KAK8046091.1"/>
    </source>
</evidence>
<dbReference type="Proteomes" id="UP001446871">
    <property type="component" value="Unassembled WGS sequence"/>
</dbReference>
<evidence type="ECO:0000313" key="3">
    <source>
        <dbReference type="Proteomes" id="UP001446871"/>
    </source>
</evidence>
<name>A0ABR1THI5_9PEZI</name>
<dbReference type="SUPFAM" id="SSF48452">
    <property type="entry name" value="TPR-like"/>
    <property type="match status" value="1"/>
</dbReference>
<feature type="domain" description="SET" evidence="1">
    <location>
        <begin position="357"/>
        <end position="550"/>
    </location>
</feature>
<dbReference type="Pfam" id="PF00856">
    <property type="entry name" value="SET"/>
    <property type="match status" value="1"/>
</dbReference>
<dbReference type="PROSITE" id="PS50280">
    <property type="entry name" value="SET"/>
    <property type="match status" value="1"/>
</dbReference>
<comment type="caution">
    <text evidence="2">The sequence shown here is derived from an EMBL/GenBank/DDBJ whole genome shotgun (WGS) entry which is preliminary data.</text>
</comment>
<gene>
    <name evidence="2" type="ORF">PG996_014155</name>
</gene>
<dbReference type="PANTHER" id="PTHR47643">
    <property type="entry name" value="TPR DOMAIN PROTEIN (AFU_ORTHOLOGUE AFUA_5G12710)"/>
    <property type="match status" value="1"/>
</dbReference>
<keyword evidence="3" id="KW-1185">Reference proteome</keyword>
<dbReference type="Gene3D" id="1.25.40.10">
    <property type="entry name" value="Tetratricopeptide repeat domain"/>
    <property type="match status" value="1"/>
</dbReference>
<sequence length="782" mass="86432">MEVKHISDGSPYATYFKQLFAAAERVASRKGDLVTDHPPAQQLVAEFLFKLQMSSMRKLVMGGQHQLSTTQVPAPYPPCTRTLRDLKPAMISDMKLETHHRGLKTLLRVLTPPDRMNAAMALVEDQEGTAVLLQLYHLPEVSVVPTEHILYKDRVCILKEPFFKGTTDGTYSLRVDHVNDVVWLAPDNEHVPAKWRRKQLAAPNASPEARMQGNRAVQNNDWAKAESLYSGAINSAATLEEARLAHLNRSLANFNLGRFETALSDATKAVQDEMPEKSEKAFFREAKALYGLKRYRECMQKLVVLAKEFPDNQAVKPELGRVQARLREELKGVYTFRQMYKEATAGIPIIDCATFAGPVEVRPSPGRGRGLFTTAAVSAGELLLCEKAFGYCYAGDDHPDGNSTTTILMDMETQNYAVGGQAHLLSQIVQKLVQNPDSSKGFLALHHGAYQAVSADEVDGRPIVDSFLVVKIIMANAFGTPRTSYSSFRSNVLKSEGKVDSATTCGIWILASSLNHSCVGNCRRSFIGDMQIIRATRDMPTGTELLFSYKHAEHSTSFAETQKSLRNWDFQCDCQLCLAKKATTDDALKRRKALLAQLKYIMRTSIDPRSIDTKRALAVLEKIEATYDTPVRTNPTAADQDSARLSTAQITPHLELWDPYFGLGGHLLNMDKKAEAVIVTVKGFEALGFVITATPPPGGGGSKLKKKASNNASDSDSDAGQLLVKSWGMIVDYVVPAFLTLFRAYKATAPELAHKAREYAAIAYSMLVGENETVYDEIPELR</sequence>
<proteinExistence type="predicted"/>
<protein>
    <recommendedName>
        <fullName evidence="1">SET domain-containing protein</fullName>
    </recommendedName>
</protein>
<organism evidence="2 3">
    <name type="scientific">Apiospora saccharicola</name>
    <dbReference type="NCBI Taxonomy" id="335842"/>
    <lineage>
        <taxon>Eukaryota</taxon>
        <taxon>Fungi</taxon>
        <taxon>Dikarya</taxon>
        <taxon>Ascomycota</taxon>
        <taxon>Pezizomycotina</taxon>
        <taxon>Sordariomycetes</taxon>
        <taxon>Xylariomycetidae</taxon>
        <taxon>Amphisphaeriales</taxon>
        <taxon>Apiosporaceae</taxon>
        <taxon>Apiospora</taxon>
    </lineage>
</organism>